<dbReference type="EMBL" id="JAHDVG010000465">
    <property type="protein sequence ID" value="KAH1184452.1"/>
    <property type="molecule type" value="Genomic_DNA"/>
</dbReference>
<gene>
    <name evidence="2" type="ORF">KIL84_015068</name>
</gene>
<proteinExistence type="predicted"/>
<keyword evidence="1" id="KW-1133">Transmembrane helix</keyword>
<feature type="transmembrane region" description="Helical" evidence="1">
    <location>
        <begin position="149"/>
        <end position="171"/>
    </location>
</feature>
<dbReference type="AlphaFoldDB" id="A0A9D4B1B9"/>
<dbReference type="Proteomes" id="UP000827986">
    <property type="component" value="Unassembled WGS sequence"/>
</dbReference>
<accession>A0A9D4B1B9</accession>
<protein>
    <submittedName>
        <fullName evidence="2">Uncharacterized protein</fullName>
    </submittedName>
</protein>
<name>A0A9D4B1B9_9SAUR</name>
<evidence type="ECO:0000256" key="1">
    <source>
        <dbReference type="SAM" id="Phobius"/>
    </source>
</evidence>
<keyword evidence="3" id="KW-1185">Reference proteome</keyword>
<reference evidence="2" key="1">
    <citation type="submission" date="2021-09" db="EMBL/GenBank/DDBJ databases">
        <title>The genome of Mauremys mutica provides insights into the evolution of semi-aquatic lifestyle.</title>
        <authorList>
            <person name="Gong S."/>
            <person name="Gao Y."/>
        </authorList>
    </citation>
    <scope>NUCLEOTIDE SEQUENCE</scope>
    <source>
        <strain evidence="2">MM-2020</strain>
        <tissue evidence="2">Muscle</tissue>
    </source>
</reference>
<evidence type="ECO:0000313" key="3">
    <source>
        <dbReference type="Proteomes" id="UP000827986"/>
    </source>
</evidence>
<evidence type="ECO:0000313" key="2">
    <source>
        <dbReference type="EMBL" id="KAH1184452.1"/>
    </source>
</evidence>
<sequence>MRLTWAKETEEPDLGQLHMGASQLNEDTGLWLWREGRKSPPIPSKFPMGGASAALGHHSSFVSQVSSLAHFHRPSSLLLHSSHTGTHAVLFPPAAHRTARAMFSQPVDLSPPTPALVMSLPSCRPESGSFEQMKYLRYGLVIVLPLQEVLAYLKACFYMCFADFVFNFYFLL</sequence>
<comment type="caution">
    <text evidence="2">The sequence shown here is derived from an EMBL/GenBank/DDBJ whole genome shotgun (WGS) entry which is preliminary data.</text>
</comment>
<organism evidence="2 3">
    <name type="scientific">Mauremys mutica</name>
    <name type="common">yellowpond turtle</name>
    <dbReference type="NCBI Taxonomy" id="74926"/>
    <lineage>
        <taxon>Eukaryota</taxon>
        <taxon>Metazoa</taxon>
        <taxon>Chordata</taxon>
        <taxon>Craniata</taxon>
        <taxon>Vertebrata</taxon>
        <taxon>Euteleostomi</taxon>
        <taxon>Archelosauria</taxon>
        <taxon>Testudinata</taxon>
        <taxon>Testudines</taxon>
        <taxon>Cryptodira</taxon>
        <taxon>Durocryptodira</taxon>
        <taxon>Testudinoidea</taxon>
        <taxon>Geoemydidae</taxon>
        <taxon>Geoemydinae</taxon>
        <taxon>Mauremys</taxon>
    </lineage>
</organism>
<keyword evidence="1" id="KW-0812">Transmembrane</keyword>
<keyword evidence="1" id="KW-0472">Membrane</keyword>